<comment type="similarity">
    <text evidence="1 7">Belongs to the amidase family. GatA subfamily.</text>
</comment>
<keyword evidence="2 7" id="KW-0436">Ligase</keyword>
<proteinExistence type="inferred from homology"/>
<evidence type="ECO:0000256" key="8">
    <source>
        <dbReference type="SAM" id="MobiDB-lite"/>
    </source>
</evidence>
<dbReference type="InterPro" id="IPR000120">
    <property type="entry name" value="Amidase"/>
</dbReference>
<keyword evidence="3 7" id="KW-0547">Nucleotide-binding</keyword>
<evidence type="ECO:0000259" key="9">
    <source>
        <dbReference type="Pfam" id="PF01425"/>
    </source>
</evidence>
<evidence type="ECO:0000256" key="3">
    <source>
        <dbReference type="ARBA" id="ARBA00022741"/>
    </source>
</evidence>
<dbReference type="EMBL" id="MEWW01000007">
    <property type="protein sequence ID" value="OGC84952.1"/>
    <property type="molecule type" value="Genomic_DNA"/>
</dbReference>
<gene>
    <name evidence="7" type="primary">gatA</name>
    <name evidence="10" type="ORF">A3F55_02975</name>
</gene>
<dbReference type="PANTHER" id="PTHR11895">
    <property type="entry name" value="TRANSAMIDASE"/>
    <property type="match status" value="1"/>
</dbReference>
<dbReference type="InterPro" id="IPR004412">
    <property type="entry name" value="GatA"/>
</dbReference>
<evidence type="ECO:0000313" key="11">
    <source>
        <dbReference type="Proteomes" id="UP000178091"/>
    </source>
</evidence>
<evidence type="ECO:0000256" key="4">
    <source>
        <dbReference type="ARBA" id="ARBA00022840"/>
    </source>
</evidence>
<dbReference type="Gene3D" id="3.90.1300.10">
    <property type="entry name" value="Amidase signature (AS) domain"/>
    <property type="match status" value="1"/>
</dbReference>
<dbReference type="AlphaFoldDB" id="A0A1F4XTB4"/>
<dbReference type="InterPro" id="IPR020556">
    <property type="entry name" value="Amidase_CS"/>
</dbReference>
<keyword evidence="4 7" id="KW-0067">ATP-binding</keyword>
<dbReference type="GO" id="GO:0050567">
    <property type="term" value="F:glutaminyl-tRNA synthase (glutamine-hydrolyzing) activity"/>
    <property type="evidence" value="ECO:0007669"/>
    <property type="project" value="UniProtKB-UniRule"/>
</dbReference>
<name>A0A1F4XTB4_9BACT</name>
<accession>A0A1F4XTB4</accession>
<dbReference type="HAMAP" id="MF_00120">
    <property type="entry name" value="GatA"/>
    <property type="match status" value="1"/>
</dbReference>
<comment type="caution">
    <text evidence="10">The sequence shown here is derived from an EMBL/GenBank/DDBJ whole genome shotgun (WGS) entry which is preliminary data.</text>
</comment>
<dbReference type="InterPro" id="IPR023631">
    <property type="entry name" value="Amidase_dom"/>
</dbReference>
<evidence type="ECO:0000256" key="7">
    <source>
        <dbReference type="HAMAP-Rule" id="MF_00120"/>
    </source>
</evidence>
<organism evidence="10 11">
    <name type="scientific">Candidatus Adlerbacteria bacterium RIFCSPHIGHO2_12_FULL_53_18</name>
    <dbReference type="NCBI Taxonomy" id="1797242"/>
    <lineage>
        <taxon>Bacteria</taxon>
        <taxon>Candidatus Adleribacteriota</taxon>
    </lineage>
</organism>
<comment type="catalytic activity">
    <reaction evidence="6 7">
        <text>L-glutamyl-tRNA(Gln) + L-glutamine + ATP + H2O = L-glutaminyl-tRNA(Gln) + L-glutamate + ADP + phosphate + H(+)</text>
        <dbReference type="Rhea" id="RHEA:17521"/>
        <dbReference type="Rhea" id="RHEA-COMP:9681"/>
        <dbReference type="Rhea" id="RHEA-COMP:9684"/>
        <dbReference type="ChEBI" id="CHEBI:15377"/>
        <dbReference type="ChEBI" id="CHEBI:15378"/>
        <dbReference type="ChEBI" id="CHEBI:29985"/>
        <dbReference type="ChEBI" id="CHEBI:30616"/>
        <dbReference type="ChEBI" id="CHEBI:43474"/>
        <dbReference type="ChEBI" id="CHEBI:58359"/>
        <dbReference type="ChEBI" id="CHEBI:78520"/>
        <dbReference type="ChEBI" id="CHEBI:78521"/>
        <dbReference type="ChEBI" id="CHEBI:456216"/>
        <dbReference type="EC" id="6.3.5.7"/>
    </reaction>
</comment>
<evidence type="ECO:0000256" key="6">
    <source>
        <dbReference type="ARBA" id="ARBA00047407"/>
    </source>
</evidence>
<dbReference type="Proteomes" id="UP000178091">
    <property type="component" value="Unassembled WGS sequence"/>
</dbReference>
<evidence type="ECO:0000256" key="5">
    <source>
        <dbReference type="ARBA" id="ARBA00022917"/>
    </source>
</evidence>
<dbReference type="GO" id="GO:0006412">
    <property type="term" value="P:translation"/>
    <property type="evidence" value="ECO:0007669"/>
    <property type="project" value="UniProtKB-UniRule"/>
</dbReference>
<protein>
    <recommendedName>
        <fullName evidence="7">Glutamyl-tRNA(Gln) amidotransferase subunit A</fullName>
        <shortName evidence="7">Glu-ADT subunit A</shortName>
        <ecNumber evidence="7">6.3.5.7</ecNumber>
    </recommendedName>
</protein>
<dbReference type="PANTHER" id="PTHR11895:SF151">
    <property type="entry name" value="GLUTAMYL-TRNA(GLN) AMIDOTRANSFERASE SUBUNIT A"/>
    <property type="match status" value="1"/>
</dbReference>
<dbReference type="Pfam" id="PF01425">
    <property type="entry name" value="Amidase"/>
    <property type="match status" value="1"/>
</dbReference>
<evidence type="ECO:0000256" key="2">
    <source>
        <dbReference type="ARBA" id="ARBA00022598"/>
    </source>
</evidence>
<feature type="region of interest" description="Disordered" evidence="8">
    <location>
        <begin position="129"/>
        <end position="155"/>
    </location>
</feature>
<feature type="domain" description="Amidase" evidence="9">
    <location>
        <begin position="26"/>
        <end position="461"/>
    </location>
</feature>
<dbReference type="NCBIfam" id="TIGR00132">
    <property type="entry name" value="gatA"/>
    <property type="match status" value="1"/>
</dbReference>
<dbReference type="GO" id="GO:0030956">
    <property type="term" value="C:glutamyl-tRNA(Gln) amidotransferase complex"/>
    <property type="evidence" value="ECO:0007669"/>
    <property type="project" value="InterPro"/>
</dbReference>
<reference evidence="10 11" key="1">
    <citation type="journal article" date="2016" name="Nat. Commun.">
        <title>Thousands of microbial genomes shed light on interconnected biogeochemical processes in an aquifer system.</title>
        <authorList>
            <person name="Anantharaman K."/>
            <person name="Brown C.T."/>
            <person name="Hug L.A."/>
            <person name="Sharon I."/>
            <person name="Castelle C.J."/>
            <person name="Probst A.J."/>
            <person name="Thomas B.C."/>
            <person name="Singh A."/>
            <person name="Wilkins M.J."/>
            <person name="Karaoz U."/>
            <person name="Brodie E.L."/>
            <person name="Williams K.H."/>
            <person name="Hubbard S.S."/>
            <person name="Banfield J.F."/>
        </authorList>
    </citation>
    <scope>NUCLEOTIDE SEQUENCE [LARGE SCALE GENOMIC DNA]</scope>
</reference>
<comment type="function">
    <text evidence="7">Allows the formation of correctly charged Gln-tRNA(Gln) through the transamidation of misacylated Glu-tRNA(Gln) in organisms which lack glutaminyl-tRNA synthetase. The reaction takes place in the presence of glutamine and ATP through an activated gamma-phospho-Glu-tRNA(Gln).</text>
</comment>
<dbReference type="SUPFAM" id="SSF75304">
    <property type="entry name" value="Amidase signature (AS) enzymes"/>
    <property type="match status" value="1"/>
</dbReference>
<feature type="active site" description="Charge relay system" evidence="7">
    <location>
        <position position="153"/>
    </location>
</feature>
<sequence length="478" mass="50457">MSNLAELSITEASKKLAAKEISAADLARACLATIEAKNPELNVYLEVFDDVEAQATEADARRAKGEKHPLLGIPLAFKDNILIEGRRASAASKILEGYVASYDATVIKKLKEAGTILLGRTNMDEFAHGSSTENSAYGPTKNPHDTSRVPGGSSGGSAAAVAAGMALGALGTDTGGSIREPASFCGLVGLKPTYGAVSRSGLIAMGSSLDQAGPLTRTTADTELIFNTIRGKDPLDSTSIDEHFYPKYPLKKKIGVPRDLLQKGIDKDVLEQFEAALSALKTQGYEIVDIKLPSAGLALAIYYVIMPAEVSANLARFDGVRYGLSLQGSSQWEDYAKTRGAGFGAEVRRRVMLGTYVLSSGYYEAYYGTATAARVALSAEVARALESVDAIATPTAPSPATKLGEKVADPLAMYLLDIFTATANLTGNPAISVPMDTVAREGKDLPVGIQFTAAHGNEETLFAIGKKLEAKEAVQPRR</sequence>
<evidence type="ECO:0000313" key="10">
    <source>
        <dbReference type="EMBL" id="OGC84952.1"/>
    </source>
</evidence>
<dbReference type="EC" id="6.3.5.7" evidence="7"/>
<feature type="active site" description="Charge relay system" evidence="7">
    <location>
        <position position="78"/>
    </location>
</feature>
<keyword evidence="5 7" id="KW-0648">Protein biosynthesis</keyword>
<evidence type="ECO:0000256" key="1">
    <source>
        <dbReference type="ARBA" id="ARBA00008069"/>
    </source>
</evidence>
<feature type="active site" description="Acyl-ester intermediate" evidence="7">
    <location>
        <position position="177"/>
    </location>
</feature>
<dbReference type="InterPro" id="IPR036928">
    <property type="entry name" value="AS_sf"/>
</dbReference>
<dbReference type="GO" id="GO:0005524">
    <property type="term" value="F:ATP binding"/>
    <property type="evidence" value="ECO:0007669"/>
    <property type="project" value="UniProtKB-KW"/>
</dbReference>
<dbReference type="PROSITE" id="PS00571">
    <property type="entry name" value="AMIDASES"/>
    <property type="match status" value="1"/>
</dbReference>
<comment type="subunit">
    <text evidence="7">Heterotrimer of A, B and C subunits.</text>
</comment>